<feature type="compositionally biased region" description="Low complexity" evidence="8">
    <location>
        <begin position="683"/>
        <end position="695"/>
    </location>
</feature>
<dbReference type="SUPFAM" id="SSF48371">
    <property type="entry name" value="ARM repeat"/>
    <property type="match status" value="1"/>
</dbReference>
<dbReference type="PANTHER" id="PTHR12663">
    <property type="entry name" value="ANDROGEN INDUCED INHIBITOR OF PROLIFERATION AS3 / PDS5-RELATED"/>
    <property type="match status" value="1"/>
</dbReference>
<evidence type="ECO:0000256" key="7">
    <source>
        <dbReference type="ARBA" id="ARBA00023306"/>
    </source>
</evidence>
<name>A0AA89B5B2_9ASTE</name>
<dbReference type="PANTHER" id="PTHR12663:SF3">
    <property type="entry name" value="SISTER CHROMATID COHESION PROTEIN PDS5 HOMOLOG C"/>
    <property type="match status" value="1"/>
</dbReference>
<evidence type="ECO:0000313" key="9">
    <source>
        <dbReference type="EMBL" id="KAK3025427.1"/>
    </source>
</evidence>
<keyword evidence="5" id="KW-0234">DNA repair</keyword>
<comment type="subcellular location">
    <subcellularLocation>
        <location evidence="1">Nucleus</location>
    </subcellularLocation>
</comment>
<dbReference type="GO" id="GO:0035825">
    <property type="term" value="P:homologous recombination"/>
    <property type="evidence" value="ECO:0007669"/>
    <property type="project" value="UniProtKB-ARBA"/>
</dbReference>
<keyword evidence="10" id="KW-1185">Reference proteome</keyword>
<comment type="caution">
    <text evidence="9">The sequence shown here is derived from an EMBL/GenBank/DDBJ whole genome shotgun (WGS) entry which is preliminary data.</text>
</comment>
<evidence type="ECO:0000256" key="2">
    <source>
        <dbReference type="ARBA" id="ARBA00022618"/>
    </source>
</evidence>
<feature type="compositionally biased region" description="Basic and acidic residues" evidence="8">
    <location>
        <begin position="375"/>
        <end position="389"/>
    </location>
</feature>
<dbReference type="GO" id="GO:0051301">
    <property type="term" value="P:cell division"/>
    <property type="evidence" value="ECO:0007669"/>
    <property type="project" value="UniProtKB-KW"/>
</dbReference>
<dbReference type="Proteomes" id="UP001188597">
    <property type="component" value="Unassembled WGS sequence"/>
</dbReference>
<evidence type="ECO:0000256" key="3">
    <source>
        <dbReference type="ARBA" id="ARBA00022763"/>
    </source>
</evidence>
<feature type="compositionally biased region" description="Basic and acidic residues" evidence="8">
    <location>
        <begin position="407"/>
        <end position="422"/>
    </location>
</feature>
<evidence type="ECO:0000256" key="1">
    <source>
        <dbReference type="ARBA" id="ARBA00004123"/>
    </source>
</evidence>
<dbReference type="GO" id="GO:0006281">
    <property type="term" value="P:DNA repair"/>
    <property type="evidence" value="ECO:0007669"/>
    <property type="project" value="UniProtKB-KW"/>
</dbReference>
<dbReference type="GO" id="GO:0005634">
    <property type="term" value="C:nucleus"/>
    <property type="evidence" value="ECO:0007669"/>
    <property type="project" value="UniProtKB-SubCell"/>
</dbReference>
<evidence type="ECO:0000256" key="6">
    <source>
        <dbReference type="ARBA" id="ARBA00023242"/>
    </source>
</evidence>
<sequence length="847" mass="91406">MACGDKELEKQLREAGDLLLKHPSSVDELLPLLDGLTFVVGSAWLQVENCLSRVEQSPRDPMLNALSPSRNALVEDELLRHSDVDVKVAVASCISEITRITAPDAPYEDEKMKDIFQLIVSSFENLSDKSSRSYNKRASILETVAKVRSCVVMLDLECDELIVAMFQHFLEAIRDYHPENVFASMETIMTLVVEESEEISLALLTPLLATVQRDNEEKLPIARKLGEKVIQNCAVKLKPYLAHAVKSLGVPSKNYSEVVASIFEETTSSIENNDDNAIGEQQDAKEIVAEQPCPEEVDPVVDKSPKSVMSYGIAETENEGTSLNPEYPKKLDLGNPESPKNSVPANAESPKKSDLANESLNVALTNKADADDSDDGKLVKPESKAELTSKRRGKKPTSSISSAEALDSSRTESEEVTEKVPDEDLSEAAVASENEKELDVQLSSPKAVDSDAVNLASPSPSGSLPDESQTKKKETLIKEDAPSIDLSIKLSSEVKRQKRSGKKAPAGVTKEHKISAGTGTARDDAGTTSNSEVKKLRQSGKKGGTSETEVNLLRQSGKKGDGSDADARTLKQSGKKGEASNDSEDKSSIKMKEDGKRRGRGKDSVEKDVKNSSTKDEVKASGAKEHGEKLVGQKIKVWWPKDREYVLYVDGDEETLDLKKERWGLLEDNSVSDGEQHEDRSPDGSPGTSAAAASGKLKGTAKKFGSKSRDEGKFDSKAKDNTPKSSGKSKDRFRKGGGESAEDMPRAAAKSKDDDAATPKASAKSKQETPQTVNKSKGKTLSSGSKANANGTGKVKSGSSKVKESENLKGKTKAPESVKRKSPDSTKARESGPKASGAKSGKKRRRS</sequence>
<dbReference type="GO" id="GO:0007064">
    <property type="term" value="P:mitotic sister chromatid cohesion"/>
    <property type="evidence" value="ECO:0007669"/>
    <property type="project" value="InterPro"/>
</dbReference>
<dbReference type="EMBL" id="JAVXUP010000550">
    <property type="protein sequence ID" value="KAK3025427.1"/>
    <property type="molecule type" value="Genomic_DNA"/>
</dbReference>
<evidence type="ECO:0000256" key="4">
    <source>
        <dbReference type="ARBA" id="ARBA00022776"/>
    </source>
</evidence>
<dbReference type="GO" id="GO:0000785">
    <property type="term" value="C:chromatin"/>
    <property type="evidence" value="ECO:0007669"/>
    <property type="project" value="TreeGrafter"/>
</dbReference>
<dbReference type="Pfam" id="PF20168">
    <property type="entry name" value="PDS5"/>
    <property type="match status" value="1"/>
</dbReference>
<reference evidence="9" key="1">
    <citation type="submission" date="2022-12" db="EMBL/GenBank/DDBJ databases">
        <title>Draft genome assemblies for two species of Escallonia (Escalloniales).</title>
        <authorList>
            <person name="Chanderbali A."/>
            <person name="Dervinis C."/>
            <person name="Anghel I."/>
            <person name="Soltis D."/>
            <person name="Soltis P."/>
            <person name="Zapata F."/>
        </authorList>
    </citation>
    <scope>NUCLEOTIDE SEQUENCE</scope>
    <source>
        <strain evidence="9">UCBG64.0493</strain>
        <tissue evidence="9">Leaf</tissue>
    </source>
</reference>
<accession>A0AA89B5B2</accession>
<gene>
    <name evidence="9" type="ORF">RJ639_040975</name>
</gene>
<feature type="compositionally biased region" description="Basic and acidic residues" evidence="8">
    <location>
        <begin position="707"/>
        <end position="737"/>
    </location>
</feature>
<feature type="compositionally biased region" description="Basic and acidic residues" evidence="8">
    <location>
        <begin position="558"/>
        <end position="631"/>
    </location>
</feature>
<keyword evidence="6" id="KW-0539">Nucleus</keyword>
<proteinExistence type="predicted"/>
<dbReference type="InterPro" id="IPR039776">
    <property type="entry name" value="Pds5"/>
</dbReference>
<keyword evidence="7" id="KW-0131">Cell cycle</keyword>
<dbReference type="AlphaFoldDB" id="A0AA89B5B2"/>
<feature type="region of interest" description="Disordered" evidence="8">
    <location>
        <begin position="667"/>
        <end position="847"/>
    </location>
</feature>
<evidence type="ECO:0000256" key="8">
    <source>
        <dbReference type="SAM" id="MobiDB-lite"/>
    </source>
</evidence>
<feature type="compositionally biased region" description="Basic and acidic residues" evidence="8">
    <location>
        <begin position="468"/>
        <end position="481"/>
    </location>
</feature>
<protein>
    <submittedName>
        <fullName evidence="9">Uncharacterized protein</fullName>
    </submittedName>
</protein>
<feature type="region of interest" description="Disordered" evidence="8">
    <location>
        <begin position="314"/>
        <end position="633"/>
    </location>
</feature>
<keyword evidence="4" id="KW-0498">Mitosis</keyword>
<organism evidence="9 10">
    <name type="scientific">Escallonia herrerae</name>
    <dbReference type="NCBI Taxonomy" id="1293975"/>
    <lineage>
        <taxon>Eukaryota</taxon>
        <taxon>Viridiplantae</taxon>
        <taxon>Streptophyta</taxon>
        <taxon>Embryophyta</taxon>
        <taxon>Tracheophyta</taxon>
        <taxon>Spermatophyta</taxon>
        <taxon>Magnoliopsida</taxon>
        <taxon>eudicotyledons</taxon>
        <taxon>Gunneridae</taxon>
        <taxon>Pentapetalae</taxon>
        <taxon>asterids</taxon>
        <taxon>campanulids</taxon>
        <taxon>Escalloniales</taxon>
        <taxon>Escalloniaceae</taxon>
        <taxon>Escallonia</taxon>
    </lineage>
</organism>
<feature type="compositionally biased region" description="Basic and acidic residues" evidence="8">
    <location>
        <begin position="801"/>
        <end position="832"/>
    </location>
</feature>
<dbReference type="InterPro" id="IPR016024">
    <property type="entry name" value="ARM-type_fold"/>
</dbReference>
<keyword evidence="2" id="KW-0132">Cell division</keyword>
<evidence type="ECO:0000313" key="10">
    <source>
        <dbReference type="Proteomes" id="UP001188597"/>
    </source>
</evidence>
<keyword evidence="3" id="KW-0227">DNA damage</keyword>
<evidence type="ECO:0000256" key="5">
    <source>
        <dbReference type="ARBA" id="ARBA00023204"/>
    </source>
</evidence>